<sequence>MPALHAFRSLISPELSIVQILPQADRAVLVARPKAMETCFHVAAAEPAASTVTTCAG</sequence>
<evidence type="ECO:0000313" key="1">
    <source>
        <dbReference type="EMBL" id="BAN09550.1"/>
    </source>
</evidence>
<proteinExistence type="predicted"/>
<dbReference type="AlphaFoldDB" id="M5AM32"/>
<name>M5AM32_RHILI</name>
<accession>M5AM32</accession>
<dbReference type="EMBL" id="AP012557">
    <property type="protein sequence ID" value="BAN09550.1"/>
    <property type="molecule type" value="Genomic_DNA"/>
</dbReference>
<organism evidence="1">
    <name type="scientific">Rhizobium loti</name>
    <name type="common">Mesorhizobium loti</name>
    <dbReference type="NCBI Taxonomy" id="381"/>
    <lineage>
        <taxon>Bacteria</taxon>
        <taxon>Pseudomonadati</taxon>
        <taxon>Pseudomonadota</taxon>
        <taxon>Alphaproteobacteria</taxon>
        <taxon>Hyphomicrobiales</taxon>
        <taxon>Phyllobacteriaceae</taxon>
        <taxon>Mesorhizobium</taxon>
    </lineage>
</organism>
<reference evidence="1" key="2">
    <citation type="journal article" date="2013" name="Microbes Environ.">
        <title>Commonalities and Differences among Symbiosis Islands of Three Mesorhizobium loti Strains.</title>
        <authorList>
            <person name="Kasai-Maita H."/>
            <person name="Hirakawa H."/>
            <person name="Nakamura Y."/>
            <person name="Kaneko T."/>
            <person name="Miki K."/>
            <person name="Maruya J."/>
            <person name="Okazaki S."/>
            <person name="Tabata S."/>
            <person name="Saeki K."/>
            <person name="Sato S."/>
        </authorList>
    </citation>
    <scope>NUCLEOTIDE SEQUENCE</scope>
    <source>
        <strain evidence="1">NZP2037</strain>
    </source>
</reference>
<reference evidence="1" key="1">
    <citation type="submission" date="2012-10" db="EMBL/GenBank/DDBJ databases">
        <authorList>
            <person name="Maita H."/>
            <person name="Sato S."/>
        </authorList>
    </citation>
    <scope>NUCLEOTIDE SEQUENCE</scope>
    <source>
        <strain evidence="1">NZP2037</strain>
    </source>
</reference>
<protein>
    <submittedName>
        <fullName evidence="1">Truncated transposase</fullName>
    </submittedName>
</protein>